<dbReference type="EMBL" id="JARKIE010000022">
    <property type="protein sequence ID" value="KAJ7699605.1"/>
    <property type="molecule type" value="Genomic_DNA"/>
</dbReference>
<feature type="compositionally biased region" description="Basic and acidic residues" evidence="1">
    <location>
        <begin position="429"/>
        <end position="438"/>
    </location>
</feature>
<sequence>MSGFPRACFSEEELNATRWYAQKNGVFAQPTIKQVKNHREDILNTAGLDTKLIDGKLGNSFAVNDWFKILKHEFANPLVRPKLHLYPEDSGDKLEEARQAAKWKHEVDGNVSGPMARGNSGKDYYVEEICFARVSREDVGPIMPMRWFTRDGKLWSIAHPLHLTPTRSAFIIDGRDAACIEIPLDNYFLNVEDLRDPDCQIRYNIPSPSEIAGAFFSSLVLPTVNEWRIKGAGRRVHSVPLWTYCDDTSGNHNSILFTLAGLPRALTQMLYNIHFIATSNLSPPLEMIEAVTNMLKEARESGIEVWDCVYKEWILIIPWFLAFQGDNPMSSEFASHIGMKGKYFCHVCQAKSDKNNRPPGHAGEIDRLNDFMTSGIPRTKDQTIAELTAQLKWAIDGAPSAVDDMATECGSKDKYLQHFLDKLQTAASKLRDEQKERGPGPSESGISKTEEVKAMLHRLRAEIPDHIFNPILSILDFDANSDTPVEILHVVLLGVVKYWWRDAVSRQNSKGKEELKARLSSVDVAGLNTPPIRGHTYVQYAGSLVGRDFRVILQVVLVVLHGLIPQAHYDGWVSLSKLAPLMFQPAIEHMPTYIDALNHAVSDFLSATALWNTQWFNKPKFHLFSFNLVIRLRSIHSTKHAPSLDIATAFSHLHAVRHLVSGGYVLANEDGEKIAPRQAGGQVLALLEDDQFLKFMSMDGLRDESKTGKLSISFGFILAEIHRASGFYMPLLGTPPCPWHTAQILKFVIYRKSTSCHVGRVEEILVERETDTVLGILISICELGPDVMPYRLPSCTELVCAVNVDHNCAANHCKITMTRQVIQERRRTEHFENEVNHSAEPNDCILNLAQLRSAVDVQKFRSGARFPDLSLVDAIEASIQNKDRLEREAKEGEEAKELERQGKAAGKRKAKGKGKDPRPGVTAGAQPEKHAGSAGRKRKRGEEVDRDFAEGGEDLEYHPRPSRSRGLEQQPAVER</sequence>
<protein>
    <submittedName>
        <fullName evidence="2">Uncharacterized protein</fullName>
    </submittedName>
</protein>
<feature type="region of interest" description="Disordered" evidence="1">
    <location>
        <begin position="885"/>
        <end position="975"/>
    </location>
</feature>
<keyword evidence="3" id="KW-1185">Reference proteome</keyword>
<name>A0AAD7DWG9_MYCRO</name>
<feature type="compositionally biased region" description="Basic and acidic residues" evidence="1">
    <location>
        <begin position="885"/>
        <end position="902"/>
    </location>
</feature>
<feature type="compositionally biased region" description="Basic and acidic residues" evidence="1">
    <location>
        <begin position="940"/>
        <end position="959"/>
    </location>
</feature>
<accession>A0AAD7DWG9</accession>
<evidence type="ECO:0000313" key="3">
    <source>
        <dbReference type="Proteomes" id="UP001221757"/>
    </source>
</evidence>
<reference evidence="2" key="1">
    <citation type="submission" date="2023-03" db="EMBL/GenBank/DDBJ databases">
        <title>Massive genome expansion in bonnet fungi (Mycena s.s.) driven by repeated elements and novel gene families across ecological guilds.</title>
        <authorList>
            <consortium name="Lawrence Berkeley National Laboratory"/>
            <person name="Harder C.B."/>
            <person name="Miyauchi S."/>
            <person name="Viragh M."/>
            <person name="Kuo A."/>
            <person name="Thoen E."/>
            <person name="Andreopoulos B."/>
            <person name="Lu D."/>
            <person name="Skrede I."/>
            <person name="Drula E."/>
            <person name="Henrissat B."/>
            <person name="Morin E."/>
            <person name="Kohler A."/>
            <person name="Barry K."/>
            <person name="LaButti K."/>
            <person name="Morin E."/>
            <person name="Salamov A."/>
            <person name="Lipzen A."/>
            <person name="Mereny Z."/>
            <person name="Hegedus B."/>
            <person name="Baldrian P."/>
            <person name="Stursova M."/>
            <person name="Weitz H."/>
            <person name="Taylor A."/>
            <person name="Grigoriev I.V."/>
            <person name="Nagy L.G."/>
            <person name="Martin F."/>
            <person name="Kauserud H."/>
        </authorList>
    </citation>
    <scope>NUCLEOTIDE SEQUENCE</scope>
    <source>
        <strain evidence="2">CBHHK067</strain>
    </source>
</reference>
<dbReference type="Proteomes" id="UP001221757">
    <property type="component" value="Unassembled WGS sequence"/>
</dbReference>
<feature type="region of interest" description="Disordered" evidence="1">
    <location>
        <begin position="429"/>
        <end position="449"/>
    </location>
</feature>
<comment type="caution">
    <text evidence="2">The sequence shown here is derived from an EMBL/GenBank/DDBJ whole genome shotgun (WGS) entry which is preliminary data.</text>
</comment>
<dbReference type="PANTHER" id="PTHR31912:SF34">
    <property type="entry name" value="NOTOCHORD-RELATED PROTEIN"/>
    <property type="match status" value="1"/>
</dbReference>
<organism evidence="2 3">
    <name type="scientific">Mycena rosella</name>
    <name type="common">Pink bonnet</name>
    <name type="synonym">Agaricus rosellus</name>
    <dbReference type="NCBI Taxonomy" id="1033263"/>
    <lineage>
        <taxon>Eukaryota</taxon>
        <taxon>Fungi</taxon>
        <taxon>Dikarya</taxon>
        <taxon>Basidiomycota</taxon>
        <taxon>Agaricomycotina</taxon>
        <taxon>Agaricomycetes</taxon>
        <taxon>Agaricomycetidae</taxon>
        <taxon>Agaricales</taxon>
        <taxon>Marasmiineae</taxon>
        <taxon>Mycenaceae</taxon>
        <taxon>Mycena</taxon>
    </lineage>
</organism>
<dbReference type="AlphaFoldDB" id="A0AAD7DWG9"/>
<proteinExistence type="predicted"/>
<evidence type="ECO:0000256" key="1">
    <source>
        <dbReference type="SAM" id="MobiDB-lite"/>
    </source>
</evidence>
<evidence type="ECO:0000313" key="2">
    <source>
        <dbReference type="EMBL" id="KAJ7699605.1"/>
    </source>
</evidence>
<gene>
    <name evidence="2" type="ORF">B0H17DRAFT_1158159</name>
</gene>
<dbReference type="PANTHER" id="PTHR31912">
    <property type="entry name" value="IP13529P"/>
    <property type="match status" value="1"/>
</dbReference>